<evidence type="ECO:0000313" key="5">
    <source>
        <dbReference type="Proteomes" id="UP001595604"/>
    </source>
</evidence>
<dbReference type="EMBL" id="JBHRTQ010000007">
    <property type="protein sequence ID" value="MFC3174164.1"/>
    <property type="molecule type" value="Genomic_DNA"/>
</dbReference>
<evidence type="ECO:0000256" key="2">
    <source>
        <dbReference type="PROSITE-ProRule" id="PRU00169"/>
    </source>
</evidence>
<feature type="domain" description="Response regulatory" evidence="3">
    <location>
        <begin position="34"/>
        <end position="145"/>
    </location>
</feature>
<name>A0ABV7IRB2_9SPHN</name>
<gene>
    <name evidence="4" type="ORF">ACFOD9_07870</name>
</gene>
<sequence>MTGSGQCGAPAAEAAIADAPDVAALGAGGGKPDPILLVEDEIFIRLANADWLREAGYGVIEAGDAAEALAVLASGQPLALLATDITMPGSIDGLALAEKARAARPGLPVALLSARVPDDHSRHADAALAKPFGPRQLIGLVADLIGEPWRGASAANDTDEAGKSQEGN</sequence>
<dbReference type="RefSeq" id="WP_379509535.1">
    <property type="nucleotide sequence ID" value="NZ_JBHRTQ010000007.1"/>
</dbReference>
<dbReference type="InterPro" id="IPR001789">
    <property type="entry name" value="Sig_transdc_resp-reg_receiver"/>
</dbReference>
<evidence type="ECO:0000313" key="4">
    <source>
        <dbReference type="EMBL" id="MFC3174164.1"/>
    </source>
</evidence>
<keyword evidence="1 2" id="KW-0597">Phosphoprotein</keyword>
<organism evidence="4 5">
    <name type="scientific">Novosphingobium bradum</name>
    <dbReference type="NCBI Taxonomy" id="1737444"/>
    <lineage>
        <taxon>Bacteria</taxon>
        <taxon>Pseudomonadati</taxon>
        <taxon>Pseudomonadota</taxon>
        <taxon>Alphaproteobacteria</taxon>
        <taxon>Sphingomonadales</taxon>
        <taxon>Sphingomonadaceae</taxon>
        <taxon>Novosphingobium</taxon>
    </lineage>
</organism>
<dbReference type="PROSITE" id="PS50110">
    <property type="entry name" value="RESPONSE_REGULATORY"/>
    <property type="match status" value="1"/>
</dbReference>
<evidence type="ECO:0000259" key="3">
    <source>
        <dbReference type="PROSITE" id="PS50110"/>
    </source>
</evidence>
<proteinExistence type="predicted"/>
<dbReference type="Gene3D" id="3.40.50.2300">
    <property type="match status" value="1"/>
</dbReference>
<dbReference type="InterPro" id="IPR011006">
    <property type="entry name" value="CheY-like_superfamily"/>
</dbReference>
<comment type="caution">
    <text evidence="4">The sequence shown here is derived from an EMBL/GenBank/DDBJ whole genome shotgun (WGS) entry which is preliminary data.</text>
</comment>
<dbReference type="PANTHER" id="PTHR44591:SF25">
    <property type="entry name" value="CHEMOTAXIS TWO-COMPONENT RESPONSE REGULATOR"/>
    <property type="match status" value="1"/>
</dbReference>
<reference evidence="5" key="1">
    <citation type="journal article" date="2019" name="Int. J. Syst. Evol. Microbiol.">
        <title>The Global Catalogue of Microorganisms (GCM) 10K type strain sequencing project: providing services to taxonomists for standard genome sequencing and annotation.</title>
        <authorList>
            <consortium name="The Broad Institute Genomics Platform"/>
            <consortium name="The Broad Institute Genome Sequencing Center for Infectious Disease"/>
            <person name="Wu L."/>
            <person name="Ma J."/>
        </authorList>
    </citation>
    <scope>NUCLEOTIDE SEQUENCE [LARGE SCALE GENOMIC DNA]</scope>
    <source>
        <strain evidence="5">KCTC 42984</strain>
    </source>
</reference>
<dbReference type="InterPro" id="IPR050595">
    <property type="entry name" value="Bact_response_regulator"/>
</dbReference>
<feature type="modified residue" description="4-aspartylphosphate" evidence="2">
    <location>
        <position position="84"/>
    </location>
</feature>
<dbReference type="SUPFAM" id="SSF52172">
    <property type="entry name" value="CheY-like"/>
    <property type="match status" value="1"/>
</dbReference>
<keyword evidence="5" id="KW-1185">Reference proteome</keyword>
<dbReference type="Pfam" id="PF00072">
    <property type="entry name" value="Response_reg"/>
    <property type="match status" value="1"/>
</dbReference>
<dbReference type="SMART" id="SM00448">
    <property type="entry name" value="REC"/>
    <property type="match status" value="1"/>
</dbReference>
<evidence type="ECO:0000256" key="1">
    <source>
        <dbReference type="ARBA" id="ARBA00022553"/>
    </source>
</evidence>
<protein>
    <submittedName>
        <fullName evidence="4">Response regulator</fullName>
    </submittedName>
</protein>
<accession>A0ABV7IRB2</accession>
<dbReference type="PANTHER" id="PTHR44591">
    <property type="entry name" value="STRESS RESPONSE REGULATOR PROTEIN 1"/>
    <property type="match status" value="1"/>
</dbReference>
<dbReference type="Proteomes" id="UP001595604">
    <property type="component" value="Unassembled WGS sequence"/>
</dbReference>